<dbReference type="GO" id="GO:0009279">
    <property type="term" value="C:cell outer membrane"/>
    <property type="evidence" value="ECO:0007669"/>
    <property type="project" value="UniProtKB-SubCell"/>
</dbReference>
<sequence length="370" mass="41424">MYIKMKKTILTLLAAVMLLPVSAQQKMVTGNKFFDNWYSGVMVGTVHSPYFDKMRPALGVELGKQITPVLGVSFEGITGINTTASSTAFDDLNLTLNGKINFMNLFGGYLGQPRLFEIEGIVGAGLFNEFQKNHIDNAFSMRAGGSFNFNLGKGKQWTIKVRPAYVAVIDGSGTRDLYNASRFELMGGVTYHFKCSNGKHHMSTTTGYSQDEVDRLNEQINEMRSKVNDLENNVTAAQQTNEALQNELNNCRKNAEMNKGNQLDYTMEPVVSFRQNYALLEKSQFSNLENIANFMKNNPDVKVKVQGYASPEGREEFNQKLSEERAYTIKEILVNKYGIEADRIDAKGMGVGSNFSEPEMNRAAVINFYK</sequence>
<feature type="domain" description="OmpA-like" evidence="7">
    <location>
        <begin position="260"/>
        <end position="370"/>
    </location>
</feature>
<organism evidence="8 9">
    <name type="scientific">Phocaeicola coprophilus</name>
    <dbReference type="NCBI Taxonomy" id="387090"/>
    <lineage>
        <taxon>Bacteria</taxon>
        <taxon>Pseudomonadati</taxon>
        <taxon>Bacteroidota</taxon>
        <taxon>Bacteroidia</taxon>
        <taxon>Bacteroidales</taxon>
        <taxon>Bacteroidaceae</taxon>
        <taxon>Phocaeicola</taxon>
    </lineage>
</organism>
<gene>
    <name evidence="8" type="ORF">DW921_10985</name>
</gene>
<keyword evidence="6" id="KW-0732">Signal</keyword>
<evidence type="ECO:0000256" key="4">
    <source>
        <dbReference type="PROSITE-ProRule" id="PRU00473"/>
    </source>
</evidence>
<comment type="subcellular location">
    <subcellularLocation>
        <location evidence="1">Cell outer membrane</location>
    </subcellularLocation>
</comment>
<comment type="caution">
    <text evidence="8">The sequence shown here is derived from an EMBL/GenBank/DDBJ whole genome shotgun (WGS) entry which is preliminary data.</text>
</comment>
<dbReference type="PRINTS" id="PR01021">
    <property type="entry name" value="OMPADOMAIN"/>
</dbReference>
<feature type="chain" id="PRO_5019374355" evidence="6">
    <location>
        <begin position="24"/>
        <end position="370"/>
    </location>
</feature>
<keyword evidence="5" id="KW-0175">Coiled coil</keyword>
<proteinExistence type="predicted"/>
<protein>
    <submittedName>
        <fullName evidence="8">OmpA family protein</fullName>
    </submittedName>
</protein>
<dbReference type="AlphaFoldDB" id="A0A413SXS1"/>
<dbReference type="Gene3D" id="3.30.1330.60">
    <property type="entry name" value="OmpA-like domain"/>
    <property type="match status" value="1"/>
</dbReference>
<dbReference type="PROSITE" id="PS51123">
    <property type="entry name" value="OMPA_2"/>
    <property type="match status" value="1"/>
</dbReference>
<feature type="coiled-coil region" evidence="5">
    <location>
        <begin position="213"/>
        <end position="261"/>
    </location>
</feature>
<dbReference type="Pfam" id="PF00691">
    <property type="entry name" value="OmpA"/>
    <property type="match status" value="1"/>
</dbReference>
<dbReference type="InterPro" id="IPR006665">
    <property type="entry name" value="OmpA-like"/>
</dbReference>
<dbReference type="SUPFAM" id="SSF103088">
    <property type="entry name" value="OmpA-like"/>
    <property type="match status" value="1"/>
</dbReference>
<dbReference type="PANTHER" id="PTHR30329">
    <property type="entry name" value="STATOR ELEMENT OF FLAGELLAR MOTOR COMPLEX"/>
    <property type="match status" value="1"/>
</dbReference>
<evidence type="ECO:0000256" key="5">
    <source>
        <dbReference type="SAM" id="Coils"/>
    </source>
</evidence>
<keyword evidence="2 4" id="KW-0472">Membrane</keyword>
<dbReference type="InterPro" id="IPR006664">
    <property type="entry name" value="OMP_bac"/>
</dbReference>
<evidence type="ECO:0000256" key="3">
    <source>
        <dbReference type="ARBA" id="ARBA00023237"/>
    </source>
</evidence>
<dbReference type="EMBL" id="QSFT01000025">
    <property type="protein sequence ID" value="RHA74252.1"/>
    <property type="molecule type" value="Genomic_DNA"/>
</dbReference>
<feature type="signal peptide" evidence="6">
    <location>
        <begin position="1"/>
        <end position="23"/>
    </location>
</feature>
<evidence type="ECO:0000313" key="9">
    <source>
        <dbReference type="Proteomes" id="UP000283855"/>
    </source>
</evidence>
<evidence type="ECO:0000259" key="7">
    <source>
        <dbReference type="PROSITE" id="PS51123"/>
    </source>
</evidence>
<dbReference type="PANTHER" id="PTHR30329:SF21">
    <property type="entry name" value="LIPOPROTEIN YIAD-RELATED"/>
    <property type="match status" value="1"/>
</dbReference>
<accession>A0A413SXS1</accession>
<dbReference type="InterPro" id="IPR036737">
    <property type="entry name" value="OmpA-like_sf"/>
</dbReference>
<evidence type="ECO:0000313" key="8">
    <source>
        <dbReference type="EMBL" id="RHA74252.1"/>
    </source>
</evidence>
<evidence type="ECO:0000256" key="6">
    <source>
        <dbReference type="SAM" id="SignalP"/>
    </source>
</evidence>
<evidence type="ECO:0000256" key="1">
    <source>
        <dbReference type="ARBA" id="ARBA00004442"/>
    </source>
</evidence>
<dbReference type="InterPro" id="IPR050330">
    <property type="entry name" value="Bact_OuterMem_StrucFunc"/>
</dbReference>
<dbReference type="Gene3D" id="1.20.5.1700">
    <property type="match status" value="1"/>
</dbReference>
<keyword evidence="3" id="KW-0998">Cell outer membrane</keyword>
<dbReference type="CDD" id="cd07185">
    <property type="entry name" value="OmpA_C-like"/>
    <property type="match status" value="1"/>
</dbReference>
<dbReference type="Proteomes" id="UP000283855">
    <property type="component" value="Unassembled WGS sequence"/>
</dbReference>
<reference evidence="8 9" key="1">
    <citation type="submission" date="2018-08" db="EMBL/GenBank/DDBJ databases">
        <title>A genome reference for cultivated species of the human gut microbiota.</title>
        <authorList>
            <person name="Zou Y."/>
            <person name="Xue W."/>
            <person name="Luo G."/>
        </authorList>
    </citation>
    <scope>NUCLEOTIDE SEQUENCE [LARGE SCALE GENOMIC DNA]</scope>
    <source>
        <strain evidence="8 9">AM42-38</strain>
    </source>
</reference>
<evidence type="ECO:0000256" key="2">
    <source>
        <dbReference type="ARBA" id="ARBA00023136"/>
    </source>
</evidence>
<name>A0A413SXS1_9BACT</name>